<dbReference type="EMBL" id="JACHIR010000001">
    <property type="protein sequence ID" value="MBB5895377.1"/>
    <property type="molecule type" value="Genomic_DNA"/>
</dbReference>
<dbReference type="Pfam" id="PF21313">
    <property type="entry name" value="EthR_C"/>
    <property type="match status" value="1"/>
</dbReference>
<dbReference type="Pfam" id="PF00440">
    <property type="entry name" value="TetR_N"/>
    <property type="match status" value="1"/>
</dbReference>
<dbReference type="InterPro" id="IPR001647">
    <property type="entry name" value="HTH_TetR"/>
</dbReference>
<sequence length="204" mass="22529">MPSITRRTPSPARKASADAEILAATRRLLTDGATFTELGIQHISAEAGVARSTFYAHFKDKTALLMRLVDTFVDTSFGVASSWEPEEGPDGLAATFLQVVAAYREHTAVLQAVAEVAAYDATVREFWNQVLGRFTDRAIETLRREQEAGRTPASVDVTSATRVIVIGGERAIFDHVLAGDPDEDEVFARELARIWWYGAYRRPQ</sequence>
<accession>A0A7W9KMV7</accession>
<dbReference type="Gene3D" id="1.10.10.60">
    <property type="entry name" value="Homeodomain-like"/>
    <property type="match status" value="1"/>
</dbReference>
<dbReference type="Gene3D" id="1.10.357.10">
    <property type="entry name" value="Tetracycline Repressor, domain 2"/>
    <property type="match status" value="1"/>
</dbReference>
<dbReference type="Proteomes" id="UP000585638">
    <property type="component" value="Unassembled WGS sequence"/>
</dbReference>
<dbReference type="PANTHER" id="PTHR30055">
    <property type="entry name" value="HTH-TYPE TRANSCRIPTIONAL REGULATOR RUTR"/>
    <property type="match status" value="1"/>
</dbReference>
<comment type="caution">
    <text evidence="4">The sequence shown here is derived from an EMBL/GenBank/DDBJ whole genome shotgun (WGS) entry which is preliminary data.</text>
</comment>
<dbReference type="InterPro" id="IPR009057">
    <property type="entry name" value="Homeodomain-like_sf"/>
</dbReference>
<keyword evidence="1 2" id="KW-0238">DNA-binding</keyword>
<dbReference type="PANTHER" id="PTHR30055:SF184">
    <property type="entry name" value="HTH-TYPE TRANSCRIPTIONAL REGULATOR ETHR"/>
    <property type="match status" value="1"/>
</dbReference>
<dbReference type="GO" id="GO:0003700">
    <property type="term" value="F:DNA-binding transcription factor activity"/>
    <property type="evidence" value="ECO:0007669"/>
    <property type="project" value="TreeGrafter"/>
</dbReference>
<dbReference type="InterPro" id="IPR049397">
    <property type="entry name" value="EthR_C"/>
</dbReference>
<dbReference type="RefSeq" id="WP_184867174.1">
    <property type="nucleotide sequence ID" value="NZ_BAAAWY010000015.1"/>
</dbReference>
<evidence type="ECO:0000313" key="5">
    <source>
        <dbReference type="Proteomes" id="UP000585638"/>
    </source>
</evidence>
<reference evidence="4 5" key="1">
    <citation type="submission" date="2020-08" db="EMBL/GenBank/DDBJ databases">
        <title>Sequencing the genomes of 1000 actinobacteria strains.</title>
        <authorList>
            <person name="Klenk H.-P."/>
        </authorList>
    </citation>
    <scope>NUCLEOTIDE SEQUENCE [LARGE SCALE GENOMIC DNA]</scope>
    <source>
        <strain evidence="4 5">DSM 43851</strain>
    </source>
</reference>
<dbReference type="AlphaFoldDB" id="A0A7W9KMV7"/>
<dbReference type="SUPFAM" id="SSF48498">
    <property type="entry name" value="Tetracyclin repressor-like, C-terminal domain"/>
    <property type="match status" value="1"/>
</dbReference>
<dbReference type="SUPFAM" id="SSF46689">
    <property type="entry name" value="Homeodomain-like"/>
    <property type="match status" value="1"/>
</dbReference>
<evidence type="ECO:0000259" key="3">
    <source>
        <dbReference type="PROSITE" id="PS50977"/>
    </source>
</evidence>
<dbReference type="InterPro" id="IPR036271">
    <property type="entry name" value="Tet_transcr_reg_TetR-rel_C_sf"/>
</dbReference>
<organism evidence="4 5">
    <name type="scientific">Kutzneria kofuensis</name>
    <dbReference type="NCBI Taxonomy" id="103725"/>
    <lineage>
        <taxon>Bacteria</taxon>
        <taxon>Bacillati</taxon>
        <taxon>Actinomycetota</taxon>
        <taxon>Actinomycetes</taxon>
        <taxon>Pseudonocardiales</taxon>
        <taxon>Pseudonocardiaceae</taxon>
        <taxon>Kutzneria</taxon>
    </lineage>
</organism>
<evidence type="ECO:0000313" key="4">
    <source>
        <dbReference type="EMBL" id="MBB5895377.1"/>
    </source>
</evidence>
<evidence type="ECO:0000256" key="2">
    <source>
        <dbReference type="PROSITE-ProRule" id="PRU00335"/>
    </source>
</evidence>
<gene>
    <name evidence="4" type="ORF">BJ998_006573</name>
</gene>
<proteinExistence type="predicted"/>
<dbReference type="PROSITE" id="PS50977">
    <property type="entry name" value="HTH_TETR_2"/>
    <property type="match status" value="1"/>
</dbReference>
<name>A0A7W9KMV7_9PSEU</name>
<dbReference type="GO" id="GO:0000976">
    <property type="term" value="F:transcription cis-regulatory region binding"/>
    <property type="evidence" value="ECO:0007669"/>
    <property type="project" value="TreeGrafter"/>
</dbReference>
<feature type="domain" description="HTH tetR-type" evidence="3">
    <location>
        <begin position="15"/>
        <end position="76"/>
    </location>
</feature>
<feature type="DNA-binding region" description="H-T-H motif" evidence="2">
    <location>
        <begin position="39"/>
        <end position="58"/>
    </location>
</feature>
<dbReference type="InterPro" id="IPR050109">
    <property type="entry name" value="HTH-type_TetR-like_transc_reg"/>
</dbReference>
<keyword evidence="5" id="KW-1185">Reference proteome</keyword>
<protein>
    <submittedName>
        <fullName evidence="4">AcrR family transcriptional regulator</fullName>
    </submittedName>
</protein>
<evidence type="ECO:0000256" key="1">
    <source>
        <dbReference type="ARBA" id="ARBA00023125"/>
    </source>
</evidence>